<dbReference type="EMBL" id="FZNT01000001">
    <property type="protein sequence ID" value="SNR32818.1"/>
    <property type="molecule type" value="Genomic_DNA"/>
</dbReference>
<dbReference type="RefSeq" id="WP_089379975.1">
    <property type="nucleotide sequence ID" value="NZ_FZNT01000001.1"/>
</dbReference>
<feature type="domain" description="Fe/B12 periplasmic-binding" evidence="1">
    <location>
        <begin position="87"/>
        <end position="359"/>
    </location>
</feature>
<dbReference type="GO" id="GO:0071281">
    <property type="term" value="P:cellular response to iron ion"/>
    <property type="evidence" value="ECO:0007669"/>
    <property type="project" value="TreeGrafter"/>
</dbReference>
<dbReference type="InterPro" id="IPR050902">
    <property type="entry name" value="ABC_Transporter_SBP"/>
</dbReference>
<dbReference type="Proteomes" id="UP000198384">
    <property type="component" value="Unassembled WGS sequence"/>
</dbReference>
<dbReference type="PROSITE" id="PS50983">
    <property type="entry name" value="FE_B12_PBP"/>
    <property type="match status" value="1"/>
</dbReference>
<sequence length="372" mass="41864">MNIIKITFFISLTISLIVSCNSHSSKKIEEKAISNVKYAKGFDILKTANETKLIIKTPYPGATEDVVYTIVSEESSDKNTIQVPLNAIVVTSSTHVPALELLGVENKLVGFPNTDFVSSIKTRKLIDENTVKELGHPEHINTETLLDLNPDLVMGFSINSNNKMFTTIEKIGIQVLLNGDWLESTPIGRAEWIKVYGVLFNKEKEADSIFNKIKNNYLEAKEIAKKSKNKPSIICGGLYKDIWYLPAGNSFEATFLKDANTNYLWKDSEGEGSLSLNIENVFEKGKDADIWISPGFYPTLNDLEKGNLIGSKMKAFHNKTIYSYNNTTGEKGGIWYFELSPIRPDLVLKDLIKIAHPELLPEYEFTFYKKLN</sequence>
<dbReference type="AlphaFoldDB" id="A0A238VF70"/>
<dbReference type="Pfam" id="PF01497">
    <property type="entry name" value="Peripla_BP_2"/>
    <property type="match status" value="1"/>
</dbReference>
<name>A0A238VF70_9FLAO</name>
<evidence type="ECO:0000313" key="3">
    <source>
        <dbReference type="Proteomes" id="UP000198384"/>
    </source>
</evidence>
<dbReference type="Gene3D" id="3.40.50.1980">
    <property type="entry name" value="Nitrogenase molybdenum iron protein domain"/>
    <property type="match status" value="2"/>
</dbReference>
<gene>
    <name evidence="2" type="ORF">SAMN06265371_101315</name>
</gene>
<reference evidence="2 3" key="1">
    <citation type="submission" date="2017-06" db="EMBL/GenBank/DDBJ databases">
        <authorList>
            <person name="Kim H.J."/>
            <person name="Triplett B.A."/>
        </authorList>
    </citation>
    <scope>NUCLEOTIDE SEQUENCE [LARGE SCALE GENOMIC DNA]</scope>
    <source>
        <strain evidence="2 3">DSM 29150</strain>
    </source>
</reference>
<evidence type="ECO:0000259" key="1">
    <source>
        <dbReference type="PROSITE" id="PS50983"/>
    </source>
</evidence>
<protein>
    <submittedName>
        <fullName evidence="2">Iron complex transport system substrate-binding protein</fullName>
    </submittedName>
</protein>
<dbReference type="PANTHER" id="PTHR30535">
    <property type="entry name" value="VITAMIN B12-BINDING PROTEIN"/>
    <property type="match status" value="1"/>
</dbReference>
<accession>A0A238VF70</accession>
<dbReference type="OrthoDB" id="9812528at2"/>
<dbReference type="SUPFAM" id="SSF53807">
    <property type="entry name" value="Helical backbone' metal receptor"/>
    <property type="match status" value="1"/>
</dbReference>
<dbReference type="InterPro" id="IPR002491">
    <property type="entry name" value="ABC_transptr_periplasmic_BD"/>
</dbReference>
<proteinExistence type="predicted"/>
<dbReference type="PROSITE" id="PS51257">
    <property type="entry name" value="PROKAR_LIPOPROTEIN"/>
    <property type="match status" value="1"/>
</dbReference>
<evidence type="ECO:0000313" key="2">
    <source>
        <dbReference type="EMBL" id="SNR32818.1"/>
    </source>
</evidence>
<dbReference type="PANTHER" id="PTHR30535:SF34">
    <property type="entry name" value="MOLYBDATE-BINDING PROTEIN MOLA"/>
    <property type="match status" value="1"/>
</dbReference>
<keyword evidence="3" id="KW-1185">Reference proteome</keyword>
<organism evidence="2 3">
    <name type="scientific">Lutibacter agarilyticus</name>
    <dbReference type="NCBI Taxonomy" id="1109740"/>
    <lineage>
        <taxon>Bacteria</taxon>
        <taxon>Pseudomonadati</taxon>
        <taxon>Bacteroidota</taxon>
        <taxon>Flavobacteriia</taxon>
        <taxon>Flavobacteriales</taxon>
        <taxon>Flavobacteriaceae</taxon>
        <taxon>Lutibacter</taxon>
    </lineage>
</organism>